<evidence type="ECO:0000313" key="1">
    <source>
        <dbReference type="EMBL" id="TJZ74042.1"/>
    </source>
</evidence>
<name>A0A4U0Q205_9NEIS</name>
<organism evidence="1 2">
    <name type="scientific">Chitiniphilus eburneus</name>
    <dbReference type="NCBI Taxonomy" id="2571148"/>
    <lineage>
        <taxon>Bacteria</taxon>
        <taxon>Pseudomonadati</taxon>
        <taxon>Pseudomonadota</taxon>
        <taxon>Betaproteobacteria</taxon>
        <taxon>Neisseriales</taxon>
        <taxon>Chitinibacteraceae</taxon>
        <taxon>Chitiniphilus</taxon>
    </lineage>
</organism>
<dbReference type="GO" id="GO:0047355">
    <property type="term" value="F:CDP-glycerol glycerophosphotransferase activity"/>
    <property type="evidence" value="ECO:0007669"/>
    <property type="project" value="InterPro"/>
</dbReference>
<protein>
    <recommendedName>
        <fullName evidence="3">CDP-glycerol--poly(Glycerophosphate) glycerophosphotransferase</fullName>
    </recommendedName>
</protein>
<dbReference type="EMBL" id="SUMF01000007">
    <property type="protein sequence ID" value="TJZ74042.1"/>
    <property type="molecule type" value="Genomic_DNA"/>
</dbReference>
<dbReference type="Gene3D" id="3.40.50.12580">
    <property type="match status" value="1"/>
</dbReference>
<dbReference type="Proteomes" id="UP000310016">
    <property type="component" value="Unassembled WGS sequence"/>
</dbReference>
<dbReference type="InterPro" id="IPR007554">
    <property type="entry name" value="Glycerophosphate_synth"/>
</dbReference>
<dbReference type="Pfam" id="PF04464">
    <property type="entry name" value="Glyphos_transf"/>
    <property type="match status" value="1"/>
</dbReference>
<reference evidence="1 2" key="1">
    <citation type="submission" date="2019-04" db="EMBL/GenBank/DDBJ databases">
        <title>Chitiniphilus eburnea sp. nov., a novel chitinolytic bacterium isolated from aquaculture sludge.</title>
        <authorList>
            <person name="Sheng M."/>
        </authorList>
    </citation>
    <scope>NUCLEOTIDE SEQUENCE [LARGE SCALE GENOMIC DNA]</scope>
    <source>
        <strain evidence="1 2">HX-2-15</strain>
    </source>
</reference>
<accession>A0A4U0Q205</accession>
<evidence type="ECO:0000313" key="2">
    <source>
        <dbReference type="Proteomes" id="UP000310016"/>
    </source>
</evidence>
<dbReference type="InterPro" id="IPR043148">
    <property type="entry name" value="TagF_C"/>
</dbReference>
<gene>
    <name evidence="1" type="ORF">FAZ21_08790</name>
</gene>
<dbReference type="RefSeq" id="WP_136773029.1">
    <property type="nucleotide sequence ID" value="NZ_CP156074.1"/>
</dbReference>
<comment type="caution">
    <text evidence="1">The sequence shown here is derived from an EMBL/GenBank/DDBJ whole genome shotgun (WGS) entry which is preliminary data.</text>
</comment>
<keyword evidence="2" id="KW-1185">Reference proteome</keyword>
<dbReference type="AlphaFoldDB" id="A0A4U0Q205"/>
<dbReference type="OrthoDB" id="9780552at2"/>
<proteinExistence type="predicted"/>
<dbReference type="GO" id="GO:0016020">
    <property type="term" value="C:membrane"/>
    <property type="evidence" value="ECO:0007669"/>
    <property type="project" value="InterPro"/>
</dbReference>
<evidence type="ECO:0008006" key="3">
    <source>
        <dbReference type="Google" id="ProtNLM"/>
    </source>
</evidence>
<sequence length="357" mass="40941">MKPQVVCYCFHISHVLNLGRIPELLAKAGWQVRWLNAFPAESFPLNRVEGIEYHFGVPLEAVGGQSADLYLSPFVGQAAHFPQGALRVHFLVSLTSLEGVYDEAMFDHYDVIACAGKHHIDEFSELGQRRGWHNKILLPLGYPKLDGQRLQLSESHLQPPDDCPTVIFAPTHAYYINRGFSVLRVHGEQIAAAILDEGMRFVFRPHMESWRDQDRPVVEQIVSRFEGNPRFVLDRSGNYFERYAQTNMMITDISGTGFTYAFTFGRPALYFAPNQAEEKGKRGIQFQHRDNIGLVARQLDELVPKLRLISRHQDFLKKQIAEFRDWLLFNPTTSEQYFADAAPLLIQRKSADGWHRI</sequence>